<sequence>MKNYALFLDLDGVLADFDRAVVELFGTPPHELHPARLWSRLAKTPGFYASLHWTPDGADLWEFARRLSPTILTGLPRGSWAEPQKREWCARELGSTVPVITCMSRDKHLQAEQARQVGMTAILVDDRQRLAEAWEAAGGVFIHHTSAAASIEQLSGLYPD</sequence>
<dbReference type="RefSeq" id="WP_014455488.1">
    <property type="nucleotide sequence ID" value="NC_017098.1"/>
</dbReference>
<accession>H9UJ11</accession>
<gene>
    <name evidence="1" type="ordered locus">Spiaf_1441</name>
</gene>
<dbReference type="OrthoDB" id="1654944at2"/>
<dbReference type="HOGENOM" id="CLU_115573_0_0_12"/>
<keyword evidence="2" id="KW-1185">Reference proteome</keyword>
<name>H9UJ11_SPIAZ</name>
<evidence type="ECO:0008006" key="3">
    <source>
        <dbReference type="Google" id="ProtNLM"/>
    </source>
</evidence>
<dbReference type="STRING" id="889378.Spiaf_1441"/>
<dbReference type="InterPro" id="IPR023214">
    <property type="entry name" value="HAD_sf"/>
</dbReference>
<proteinExistence type="predicted"/>
<dbReference type="EMBL" id="CP003282">
    <property type="protein sequence ID" value="AFG37504.1"/>
    <property type="molecule type" value="Genomic_DNA"/>
</dbReference>
<dbReference type="AlphaFoldDB" id="H9UJ11"/>
<reference evidence="2" key="1">
    <citation type="journal article" date="2013" name="Stand. Genomic Sci.">
        <title>Complete genome sequence of the halophilic bacterium Spirochaeta africana type strain (Z-7692(T)) from the alkaline Lake Magadi in the East African Rift.</title>
        <authorList>
            <person name="Liolos K."/>
            <person name="Abt B."/>
            <person name="Scheuner C."/>
            <person name="Teshima H."/>
            <person name="Held B."/>
            <person name="Lapidus A."/>
            <person name="Nolan M."/>
            <person name="Lucas S."/>
            <person name="Deshpande S."/>
            <person name="Cheng J.F."/>
            <person name="Tapia R."/>
            <person name="Goodwin L.A."/>
            <person name="Pitluck S."/>
            <person name="Pagani I."/>
            <person name="Ivanova N."/>
            <person name="Mavromatis K."/>
            <person name="Mikhailova N."/>
            <person name="Huntemann M."/>
            <person name="Pati A."/>
            <person name="Chen A."/>
            <person name="Palaniappan K."/>
            <person name="Land M."/>
            <person name="Rohde M."/>
            <person name="Tindall B.J."/>
            <person name="Detter J.C."/>
            <person name="Goker M."/>
            <person name="Bristow J."/>
            <person name="Eisen J.A."/>
            <person name="Markowitz V."/>
            <person name="Hugenholtz P."/>
            <person name="Woyke T."/>
            <person name="Klenk H.P."/>
            <person name="Kyrpides N.C."/>
        </authorList>
    </citation>
    <scope>NUCLEOTIDE SEQUENCE</scope>
    <source>
        <strain evidence="2">ATCC 700263 / DSM 8902 / Z-7692</strain>
    </source>
</reference>
<dbReference type="InterPro" id="IPR036412">
    <property type="entry name" value="HAD-like_sf"/>
</dbReference>
<dbReference type="KEGG" id="sfc:Spiaf_1441"/>
<organism evidence="1 2">
    <name type="scientific">Spirochaeta africana (strain ATCC 700263 / DSM 8902 / Z-7692)</name>
    <dbReference type="NCBI Taxonomy" id="889378"/>
    <lineage>
        <taxon>Bacteria</taxon>
        <taxon>Pseudomonadati</taxon>
        <taxon>Spirochaetota</taxon>
        <taxon>Spirochaetia</taxon>
        <taxon>Spirochaetales</taxon>
        <taxon>Spirochaetaceae</taxon>
        <taxon>Spirochaeta</taxon>
    </lineage>
</organism>
<dbReference type="Gene3D" id="3.40.50.1000">
    <property type="entry name" value="HAD superfamily/HAD-like"/>
    <property type="match status" value="1"/>
</dbReference>
<dbReference type="SUPFAM" id="SSF56784">
    <property type="entry name" value="HAD-like"/>
    <property type="match status" value="1"/>
</dbReference>
<dbReference type="Proteomes" id="UP000007383">
    <property type="component" value="Chromosome"/>
</dbReference>
<evidence type="ECO:0000313" key="1">
    <source>
        <dbReference type="EMBL" id="AFG37504.1"/>
    </source>
</evidence>
<evidence type="ECO:0000313" key="2">
    <source>
        <dbReference type="Proteomes" id="UP000007383"/>
    </source>
</evidence>
<dbReference type="eggNOG" id="ENOG5032TSM">
    <property type="taxonomic scope" value="Bacteria"/>
</dbReference>
<dbReference type="PATRIC" id="fig|889378.3.peg.1434"/>
<protein>
    <recommendedName>
        <fullName evidence="3">5' nucleotidase, deoxy (Pyrimidine), cytosolic type C protein (NT5C)</fullName>
    </recommendedName>
</protein>